<evidence type="ECO:0000259" key="1">
    <source>
        <dbReference type="Pfam" id="PF09848"/>
    </source>
</evidence>
<dbReference type="CDD" id="cd10439">
    <property type="entry name" value="GIY-YIG_COG3410"/>
    <property type="match status" value="1"/>
</dbReference>
<dbReference type="InterPro" id="IPR027417">
    <property type="entry name" value="P-loop_NTPase"/>
</dbReference>
<dbReference type="SUPFAM" id="SSF52540">
    <property type="entry name" value="P-loop containing nucleoside triphosphate hydrolases"/>
    <property type="match status" value="1"/>
</dbReference>
<protein>
    <submittedName>
        <fullName evidence="2">DUF2075 domain-containing protein</fullName>
    </submittedName>
</protein>
<sequence>MAVFDRLKFDPEIMVRLKEIKRFDKYVGENWPVVYILSNEEEAYVGETHHAAIRMRQHWMNPQRRSLEEVMLISGDDFNKSVVLDLESFLIKHISADGKLRLQNGNSGLQDHDYYDRSVYKNVFANIWDRLKSIGLVEHTINEIENSNLYKYSPYKSLGEEQFEVERQILAVFAEYIHDDQGVTALVRGGAGTGKTILAIYLMKLFADINSRLEMQMTPDDYLDEYSDIQVAAEAINGINKIGIVFPQATLKASITDVFNSVRSLDKNMVYSTTEVVDEYLKSGEKFDLLIIDEAHRLKCRYKGHLSSYPKFDSCTQALGFKKEEGNELDWLMACSHNQIIFRDELQTVRPCDVDAEDFKNILDTKYNNVIVELSLDTQWRCEGGNDYIEYIKNILSGRASIKKVISNYDFKLYKDVDKMINDIKEKDAELGLCRNAAGYAWKWVSKNNKAKYDIEIQGYQYRWNSTYKNWIASENSINEIGCIHTLQGYDLNYVGLIIGEDIKYDVDMHEIYADKNCYFDQQGKSGVANDPEALKEYLLNIYLTLMTRGIKGTYIYICDDALREYFERFVDVIE</sequence>
<accession>A0A926I5F0</accession>
<dbReference type="Proteomes" id="UP000610862">
    <property type="component" value="Unassembled WGS sequence"/>
</dbReference>
<gene>
    <name evidence="2" type="ORF">H8692_08670</name>
</gene>
<dbReference type="EMBL" id="JACRTA010000003">
    <property type="protein sequence ID" value="MBC8568829.1"/>
    <property type="molecule type" value="Genomic_DNA"/>
</dbReference>
<feature type="domain" description="Schlafen group 3-like DNA/RNA helicase" evidence="1">
    <location>
        <begin position="184"/>
        <end position="560"/>
    </location>
</feature>
<reference evidence="2" key="1">
    <citation type="submission" date="2020-08" db="EMBL/GenBank/DDBJ databases">
        <title>Genome public.</title>
        <authorList>
            <person name="Liu C."/>
            <person name="Sun Q."/>
        </authorList>
    </citation>
    <scope>NUCLEOTIDE SEQUENCE</scope>
    <source>
        <strain evidence="2">NSJ-24</strain>
    </source>
</reference>
<evidence type="ECO:0000313" key="2">
    <source>
        <dbReference type="EMBL" id="MBC8568829.1"/>
    </source>
</evidence>
<comment type="caution">
    <text evidence="2">The sequence shown here is derived from an EMBL/GenBank/DDBJ whole genome shotgun (WGS) entry which is preliminary data.</text>
</comment>
<name>A0A926I5F0_9FIRM</name>
<dbReference type="Pfam" id="PF09848">
    <property type="entry name" value="SLFN-g3_helicase"/>
    <property type="match status" value="1"/>
</dbReference>
<evidence type="ECO:0000313" key="3">
    <source>
        <dbReference type="Proteomes" id="UP000610862"/>
    </source>
</evidence>
<organism evidence="2 3">
    <name type="scientific">Lentihominibacter hominis</name>
    <dbReference type="NCBI Taxonomy" id="2763645"/>
    <lineage>
        <taxon>Bacteria</taxon>
        <taxon>Bacillati</taxon>
        <taxon>Bacillota</taxon>
        <taxon>Clostridia</taxon>
        <taxon>Peptostreptococcales</taxon>
        <taxon>Anaerovoracaceae</taxon>
        <taxon>Lentihominibacter</taxon>
    </lineage>
</organism>
<proteinExistence type="predicted"/>
<dbReference type="AlphaFoldDB" id="A0A926I5F0"/>
<dbReference type="Gene3D" id="3.40.50.300">
    <property type="entry name" value="P-loop containing nucleotide triphosphate hydrolases"/>
    <property type="match status" value="1"/>
</dbReference>
<dbReference type="RefSeq" id="WP_187525488.1">
    <property type="nucleotide sequence ID" value="NZ_JACRTA010000003.1"/>
</dbReference>
<keyword evidence="3" id="KW-1185">Reference proteome</keyword>
<dbReference type="InterPro" id="IPR018647">
    <property type="entry name" value="SLFN_3-like_DNA/RNA_helicase"/>
</dbReference>